<dbReference type="AlphaFoldDB" id="A0A0H2S8X8"/>
<organism evidence="2 3">
    <name type="scientific">Schizopora paradoxa</name>
    <dbReference type="NCBI Taxonomy" id="27342"/>
    <lineage>
        <taxon>Eukaryota</taxon>
        <taxon>Fungi</taxon>
        <taxon>Dikarya</taxon>
        <taxon>Basidiomycota</taxon>
        <taxon>Agaricomycotina</taxon>
        <taxon>Agaricomycetes</taxon>
        <taxon>Hymenochaetales</taxon>
        <taxon>Schizoporaceae</taxon>
        <taxon>Schizopora</taxon>
    </lineage>
</organism>
<dbReference type="EMBL" id="KQ085882">
    <property type="protein sequence ID" value="KLO20707.1"/>
    <property type="molecule type" value="Genomic_DNA"/>
</dbReference>
<keyword evidence="1" id="KW-0812">Transmembrane</keyword>
<gene>
    <name evidence="2" type="ORF">SCHPADRAFT_18356</name>
</gene>
<feature type="transmembrane region" description="Helical" evidence="1">
    <location>
        <begin position="70"/>
        <end position="91"/>
    </location>
</feature>
<name>A0A0H2S8X8_9AGAM</name>
<keyword evidence="1" id="KW-0472">Membrane</keyword>
<proteinExistence type="predicted"/>
<keyword evidence="3" id="KW-1185">Reference proteome</keyword>
<feature type="transmembrane region" description="Helical" evidence="1">
    <location>
        <begin position="21"/>
        <end position="41"/>
    </location>
</feature>
<evidence type="ECO:0000313" key="2">
    <source>
        <dbReference type="EMBL" id="KLO20707.1"/>
    </source>
</evidence>
<dbReference type="InParanoid" id="A0A0H2S8X8"/>
<reference evidence="2 3" key="1">
    <citation type="submission" date="2015-04" db="EMBL/GenBank/DDBJ databases">
        <title>Complete genome sequence of Schizopora paradoxa KUC8140, a cosmopolitan wood degrader in East Asia.</title>
        <authorList>
            <consortium name="DOE Joint Genome Institute"/>
            <person name="Min B."/>
            <person name="Park H."/>
            <person name="Jang Y."/>
            <person name="Kim J.-J."/>
            <person name="Kim K.H."/>
            <person name="Pangilinan J."/>
            <person name="Lipzen A."/>
            <person name="Riley R."/>
            <person name="Grigoriev I.V."/>
            <person name="Spatafora J.W."/>
            <person name="Choi I.-G."/>
        </authorList>
    </citation>
    <scope>NUCLEOTIDE SEQUENCE [LARGE SCALE GENOMIC DNA]</scope>
    <source>
        <strain evidence="2 3">KUC8140</strain>
    </source>
</reference>
<evidence type="ECO:0000256" key="1">
    <source>
        <dbReference type="SAM" id="Phobius"/>
    </source>
</evidence>
<dbReference type="Proteomes" id="UP000053477">
    <property type="component" value="Unassembled WGS sequence"/>
</dbReference>
<evidence type="ECO:0000313" key="3">
    <source>
        <dbReference type="Proteomes" id="UP000053477"/>
    </source>
</evidence>
<protein>
    <submittedName>
        <fullName evidence="2">Uncharacterized protein</fullName>
    </submittedName>
</protein>
<keyword evidence="1" id="KW-1133">Transmembrane helix</keyword>
<accession>A0A0H2S8X8</accession>
<sequence length="148" mass="16903">MCFKHASAPKTMGGCGVRCASHLFAVLGFPTLILGLPFTALKPTRKDSDQLQAPFRRFVYGSRSYTSINALYALLWTSVTFYLSFLFYSFLQGGWFKRRSGITCDLFIRRPCRFSWVLTALSESRKRCASYTQESFMQPASGRTLIYR</sequence>